<proteinExistence type="predicted"/>
<accession>A0A7U6J3H2</accession>
<sequence>MLLIDYIEKRYGKERGNKKKFLEDNPDIIGSELSRWLKNDYKINLANGEIYKPTSKIVKM</sequence>
<name>A0A7U6J3H2_VIBAN</name>
<protein>
    <submittedName>
        <fullName evidence="1">Uncharacterized protein</fullName>
    </submittedName>
</protein>
<dbReference type="RefSeq" id="WP_116285165.1">
    <property type="nucleotide sequence ID" value="NZ_CP034672.1"/>
</dbReference>
<reference evidence="1 2" key="1">
    <citation type="submission" date="2018-12" db="EMBL/GenBank/DDBJ databases">
        <title>Characterization and Draft Genome of Vibrio anguillarum J360 Marine Pathogen Isolated from an Outbreak in Lumpfish (Cyclopterus lumpus).</title>
        <authorList>
            <person name="Vasquez J.I."/>
            <person name="Cao T."/>
            <person name="Chakraborty S."/>
            <person name="Gnanagobal H."/>
            <person name="Wescot J."/>
            <person name="Boyce D."/>
            <person name="Santander J."/>
        </authorList>
    </citation>
    <scope>NUCLEOTIDE SEQUENCE [LARGE SCALE GENOMIC DNA]</scope>
    <source>
        <strain evidence="1 2">J360</strain>
    </source>
</reference>
<dbReference type="AlphaFoldDB" id="A0A7U6J3H2"/>
<evidence type="ECO:0000313" key="1">
    <source>
        <dbReference type="EMBL" id="AZS26346.1"/>
    </source>
</evidence>
<dbReference type="Proteomes" id="UP000256923">
    <property type="component" value="Chromosome 1"/>
</dbReference>
<organism evidence="1 2">
    <name type="scientific">Vibrio anguillarum</name>
    <name type="common">Listonella anguillarum</name>
    <dbReference type="NCBI Taxonomy" id="55601"/>
    <lineage>
        <taxon>Bacteria</taxon>
        <taxon>Pseudomonadati</taxon>
        <taxon>Pseudomonadota</taxon>
        <taxon>Gammaproteobacteria</taxon>
        <taxon>Vibrionales</taxon>
        <taxon>Vibrionaceae</taxon>
        <taxon>Vibrio</taxon>
    </lineage>
</organism>
<evidence type="ECO:0000313" key="2">
    <source>
        <dbReference type="Proteomes" id="UP000256923"/>
    </source>
</evidence>
<dbReference type="EMBL" id="CP034672">
    <property type="protein sequence ID" value="AZS26346.1"/>
    <property type="molecule type" value="Genomic_DNA"/>
</dbReference>
<gene>
    <name evidence="1" type="ORF">DYL72_15690</name>
</gene>